<reference evidence="1 2" key="1">
    <citation type="submission" date="2024-01" db="EMBL/GenBank/DDBJ databases">
        <title>The genomes of 5 underutilized Papilionoideae crops provide insights into root nodulation and disease resistanc.</title>
        <authorList>
            <person name="Jiang F."/>
        </authorList>
    </citation>
    <scope>NUCLEOTIDE SEQUENCE [LARGE SCALE GENOMIC DNA]</scope>
    <source>
        <strain evidence="1">LVBAO_FW01</strain>
        <tissue evidence="1">Leaves</tissue>
    </source>
</reference>
<evidence type="ECO:0000313" key="1">
    <source>
        <dbReference type="EMBL" id="KAK7361572.1"/>
    </source>
</evidence>
<sequence>MGTWRPVGQCRVAPSLAETLSFRKLIQNSFLPLPSFQSTRNVNDVEVPIAKEKANYRDLLGGPIIKASIKKL</sequence>
<comment type="caution">
    <text evidence="1">The sequence shown here is derived from an EMBL/GenBank/DDBJ whole genome shotgun (WGS) entry which is preliminary data.</text>
</comment>
<accession>A0AAN9MVP4</accession>
<protein>
    <submittedName>
        <fullName evidence="1">Uncharacterized protein</fullName>
    </submittedName>
</protein>
<dbReference type="Proteomes" id="UP001367508">
    <property type="component" value="Unassembled WGS sequence"/>
</dbReference>
<dbReference type="EMBL" id="JAYMYQ010000001">
    <property type="protein sequence ID" value="KAK7361572.1"/>
    <property type="molecule type" value="Genomic_DNA"/>
</dbReference>
<name>A0AAN9MVP4_CANGL</name>
<keyword evidence="2" id="KW-1185">Reference proteome</keyword>
<organism evidence="1 2">
    <name type="scientific">Canavalia gladiata</name>
    <name type="common">Sword bean</name>
    <name type="synonym">Dolichos gladiatus</name>
    <dbReference type="NCBI Taxonomy" id="3824"/>
    <lineage>
        <taxon>Eukaryota</taxon>
        <taxon>Viridiplantae</taxon>
        <taxon>Streptophyta</taxon>
        <taxon>Embryophyta</taxon>
        <taxon>Tracheophyta</taxon>
        <taxon>Spermatophyta</taxon>
        <taxon>Magnoliopsida</taxon>
        <taxon>eudicotyledons</taxon>
        <taxon>Gunneridae</taxon>
        <taxon>Pentapetalae</taxon>
        <taxon>rosids</taxon>
        <taxon>fabids</taxon>
        <taxon>Fabales</taxon>
        <taxon>Fabaceae</taxon>
        <taxon>Papilionoideae</taxon>
        <taxon>50 kb inversion clade</taxon>
        <taxon>NPAAA clade</taxon>
        <taxon>indigoferoid/millettioid clade</taxon>
        <taxon>Phaseoleae</taxon>
        <taxon>Canavalia</taxon>
    </lineage>
</organism>
<proteinExistence type="predicted"/>
<dbReference type="AlphaFoldDB" id="A0AAN9MVP4"/>
<gene>
    <name evidence="1" type="ORF">VNO77_03642</name>
</gene>
<evidence type="ECO:0000313" key="2">
    <source>
        <dbReference type="Proteomes" id="UP001367508"/>
    </source>
</evidence>